<dbReference type="RefSeq" id="WP_090556704.1">
    <property type="nucleotide sequence ID" value="NZ_FNRA01000005.1"/>
</dbReference>
<reference evidence="1 2" key="1">
    <citation type="submission" date="2016-10" db="EMBL/GenBank/DDBJ databases">
        <authorList>
            <person name="de Groot N.N."/>
        </authorList>
    </citation>
    <scope>NUCLEOTIDE SEQUENCE [LARGE SCALE GENOMIC DNA]</scope>
    <source>
        <strain evidence="1 2">DSM 19033</strain>
    </source>
</reference>
<evidence type="ECO:0000313" key="1">
    <source>
        <dbReference type="EMBL" id="SEA78870.1"/>
    </source>
</evidence>
<gene>
    <name evidence="1" type="ORF">SAMN05443550_105206</name>
</gene>
<protein>
    <submittedName>
        <fullName evidence="1">Uncharacterized protein</fullName>
    </submittedName>
</protein>
<evidence type="ECO:0000313" key="2">
    <source>
        <dbReference type="Proteomes" id="UP000198850"/>
    </source>
</evidence>
<accession>A0A1H4E2R8</accession>
<dbReference type="Proteomes" id="UP000198850">
    <property type="component" value="Unassembled WGS sequence"/>
</dbReference>
<dbReference type="AlphaFoldDB" id="A0A1H4E2R8"/>
<organism evidence="1 2">
    <name type="scientific">Pedobacter hartonius</name>
    <dbReference type="NCBI Taxonomy" id="425514"/>
    <lineage>
        <taxon>Bacteria</taxon>
        <taxon>Pseudomonadati</taxon>
        <taxon>Bacteroidota</taxon>
        <taxon>Sphingobacteriia</taxon>
        <taxon>Sphingobacteriales</taxon>
        <taxon>Sphingobacteriaceae</taxon>
        <taxon>Pedobacter</taxon>
    </lineage>
</organism>
<keyword evidence="2" id="KW-1185">Reference proteome</keyword>
<dbReference type="STRING" id="425514.SAMN05443550_105206"/>
<dbReference type="OrthoDB" id="1045046at2"/>
<dbReference type="EMBL" id="FNRA01000005">
    <property type="protein sequence ID" value="SEA78870.1"/>
    <property type="molecule type" value="Genomic_DNA"/>
</dbReference>
<proteinExistence type="predicted"/>
<sequence length="126" mass="14760">MKVQIGMLIWKEMKSQGFSHASFVKILRDKNVFLKNFFNMETIDVNSLIQISAVLKTNFFQFYEADELITLLRGDKNTHTISSLNEMVATQDKLLLTLKKTIRQQDHLIAQLKEQHPDEEYEDLNI</sequence>
<name>A0A1H4E2R8_9SPHI</name>